<evidence type="ECO:0000313" key="3">
    <source>
        <dbReference type="EMBL" id="MBB5112546.1"/>
    </source>
</evidence>
<comment type="caution">
    <text evidence="4">The sequence shown here is derived from an EMBL/GenBank/DDBJ whole genome shotgun (WGS) entry which is preliminary data.</text>
</comment>
<gene>
    <name evidence="3" type="ORF">FHU28_002385</name>
    <name evidence="4" type="ORF">FHU28_005342</name>
    <name evidence="5" type="ORF">FHU28_006020</name>
</gene>
<dbReference type="SUPFAM" id="SSF53098">
    <property type="entry name" value="Ribonuclease H-like"/>
    <property type="match status" value="1"/>
</dbReference>
<dbReference type="Pfam" id="PF13333">
    <property type="entry name" value="rve_2"/>
    <property type="match status" value="1"/>
</dbReference>
<proteinExistence type="predicted"/>
<dbReference type="RefSeq" id="WP_116509107.1">
    <property type="nucleotide sequence ID" value="NZ_JACHJC010000001.1"/>
</dbReference>
<dbReference type="EMBL" id="JACHJC010000001">
    <property type="protein sequence ID" value="MBB5116181.1"/>
    <property type="molecule type" value="Genomic_DNA"/>
</dbReference>
<dbReference type="PANTHER" id="PTHR46889:SF4">
    <property type="entry name" value="TRANSPOSASE INSO FOR INSERTION SEQUENCE ELEMENT IS911B-RELATED"/>
    <property type="match status" value="1"/>
</dbReference>
<dbReference type="InterPro" id="IPR050900">
    <property type="entry name" value="Transposase_IS3/IS150/IS904"/>
</dbReference>
<reference evidence="4 6" key="1">
    <citation type="submission" date="2020-08" db="EMBL/GenBank/DDBJ databases">
        <title>Sequencing the genomes of 1000 actinobacteria strains.</title>
        <authorList>
            <person name="Klenk H.-P."/>
        </authorList>
    </citation>
    <scope>NUCLEOTIDE SEQUENCE [LARGE SCALE GENOMIC DNA]</scope>
    <source>
        <strain evidence="4 6">DSM 43036</strain>
    </source>
</reference>
<dbReference type="Proteomes" id="UP000618986">
    <property type="component" value="Unassembled WGS sequence"/>
</dbReference>
<feature type="region of interest" description="Disordered" evidence="1">
    <location>
        <begin position="59"/>
        <end position="78"/>
    </location>
</feature>
<accession>A0ABR6MJH4</accession>
<feature type="domain" description="Integrase catalytic" evidence="2">
    <location>
        <begin position="2"/>
        <end position="55"/>
    </location>
</feature>
<dbReference type="PANTHER" id="PTHR46889">
    <property type="entry name" value="TRANSPOSASE INSF FOR INSERTION SEQUENCE IS3B-RELATED"/>
    <property type="match status" value="1"/>
</dbReference>
<sequence>MENFWSTLKIELVYRTSWRTRDEAENAIFAYIDGWYNTRRIQKELGYLSPNEYETAWHSHRTEPAEPPIATPAPAGSR</sequence>
<evidence type="ECO:0000259" key="2">
    <source>
        <dbReference type="Pfam" id="PF13333"/>
    </source>
</evidence>
<keyword evidence="6" id="KW-1185">Reference proteome</keyword>
<organism evidence="4 6">
    <name type="scientific">Micromonospora echinospora</name>
    <name type="common">Micromonospora purpurea</name>
    <dbReference type="NCBI Taxonomy" id="1877"/>
    <lineage>
        <taxon>Bacteria</taxon>
        <taxon>Bacillati</taxon>
        <taxon>Actinomycetota</taxon>
        <taxon>Actinomycetes</taxon>
        <taxon>Micromonosporales</taxon>
        <taxon>Micromonosporaceae</taxon>
        <taxon>Micromonospora</taxon>
    </lineage>
</organism>
<evidence type="ECO:0000313" key="6">
    <source>
        <dbReference type="Proteomes" id="UP000618986"/>
    </source>
</evidence>
<evidence type="ECO:0000313" key="5">
    <source>
        <dbReference type="EMBL" id="MBB5116181.1"/>
    </source>
</evidence>
<dbReference type="InterPro" id="IPR012337">
    <property type="entry name" value="RNaseH-like_sf"/>
</dbReference>
<dbReference type="EMBL" id="JACHJC010000001">
    <property type="protein sequence ID" value="MBB5112546.1"/>
    <property type="molecule type" value="Genomic_DNA"/>
</dbReference>
<evidence type="ECO:0000256" key="1">
    <source>
        <dbReference type="SAM" id="MobiDB-lite"/>
    </source>
</evidence>
<dbReference type="EMBL" id="JACHJC010000001">
    <property type="protein sequence ID" value="MBB5115503.1"/>
    <property type="molecule type" value="Genomic_DNA"/>
</dbReference>
<dbReference type="InterPro" id="IPR001584">
    <property type="entry name" value="Integrase_cat-core"/>
</dbReference>
<dbReference type="GeneID" id="300296537"/>
<protein>
    <submittedName>
        <fullName evidence="4">Transposase InsO family protein</fullName>
    </submittedName>
</protein>
<evidence type="ECO:0000313" key="4">
    <source>
        <dbReference type="EMBL" id="MBB5115503.1"/>
    </source>
</evidence>
<name>A0ABR6MJH4_MICEC</name>